<evidence type="ECO:0008006" key="5">
    <source>
        <dbReference type="Google" id="ProtNLM"/>
    </source>
</evidence>
<dbReference type="Pfam" id="PF01190">
    <property type="entry name" value="Pollen_Ole_e_1"/>
    <property type="match status" value="1"/>
</dbReference>
<reference evidence="3" key="1">
    <citation type="journal article" date="2018" name="DNA Res.">
        <title>Multiple hybrid de novo genome assembly of finger millet, an orphan allotetraploid crop.</title>
        <authorList>
            <person name="Hatakeyama M."/>
            <person name="Aluri S."/>
            <person name="Balachadran M.T."/>
            <person name="Sivarajan S.R."/>
            <person name="Patrignani A."/>
            <person name="Gruter S."/>
            <person name="Poveda L."/>
            <person name="Shimizu-Inatsugi R."/>
            <person name="Baeten J."/>
            <person name="Francoijs K.J."/>
            <person name="Nataraja K.N."/>
            <person name="Reddy Y.A.N."/>
            <person name="Phadnis S."/>
            <person name="Ravikumar R.L."/>
            <person name="Schlapbach R."/>
            <person name="Sreeman S.M."/>
            <person name="Shimizu K.K."/>
        </authorList>
    </citation>
    <scope>NUCLEOTIDE SEQUENCE</scope>
</reference>
<evidence type="ECO:0000256" key="2">
    <source>
        <dbReference type="SAM" id="SignalP"/>
    </source>
</evidence>
<dbReference type="PANTHER" id="PTHR33470:SF22">
    <property type="entry name" value="POLLEN OLE E 1 ALLERGEN AND EXTENSIN FAMILY PROTEIN"/>
    <property type="match status" value="1"/>
</dbReference>
<evidence type="ECO:0000313" key="3">
    <source>
        <dbReference type="EMBL" id="GJN15037.1"/>
    </source>
</evidence>
<reference evidence="3" key="2">
    <citation type="submission" date="2021-12" db="EMBL/GenBank/DDBJ databases">
        <title>Resequencing data analysis of finger millet.</title>
        <authorList>
            <person name="Hatakeyama M."/>
            <person name="Aluri S."/>
            <person name="Balachadran M.T."/>
            <person name="Sivarajan S.R."/>
            <person name="Poveda L."/>
            <person name="Shimizu-Inatsugi R."/>
            <person name="Schlapbach R."/>
            <person name="Sreeman S.M."/>
            <person name="Shimizu K.K."/>
        </authorList>
    </citation>
    <scope>NUCLEOTIDE SEQUENCE</scope>
</reference>
<name>A0AAV5DX62_ELECO</name>
<organism evidence="3 4">
    <name type="scientific">Eleusine coracana subsp. coracana</name>
    <dbReference type="NCBI Taxonomy" id="191504"/>
    <lineage>
        <taxon>Eukaryota</taxon>
        <taxon>Viridiplantae</taxon>
        <taxon>Streptophyta</taxon>
        <taxon>Embryophyta</taxon>
        <taxon>Tracheophyta</taxon>
        <taxon>Spermatophyta</taxon>
        <taxon>Magnoliopsida</taxon>
        <taxon>Liliopsida</taxon>
        <taxon>Poales</taxon>
        <taxon>Poaceae</taxon>
        <taxon>PACMAD clade</taxon>
        <taxon>Chloridoideae</taxon>
        <taxon>Cynodonteae</taxon>
        <taxon>Eleusininae</taxon>
        <taxon>Eleusine</taxon>
    </lineage>
</organism>
<evidence type="ECO:0000313" key="4">
    <source>
        <dbReference type="Proteomes" id="UP001054889"/>
    </source>
</evidence>
<dbReference type="PANTHER" id="PTHR33470">
    <property type="entry name" value="OS01G0164075 PROTEIN"/>
    <property type="match status" value="1"/>
</dbReference>
<feature type="signal peptide" evidence="2">
    <location>
        <begin position="1"/>
        <end position="19"/>
    </location>
</feature>
<accession>A0AAV5DX62</accession>
<gene>
    <name evidence="3" type="primary">gb01923</name>
    <name evidence="3" type="ORF">PR202_gb01923</name>
</gene>
<dbReference type="EMBL" id="BQKI01000071">
    <property type="protein sequence ID" value="GJN15037.1"/>
    <property type="molecule type" value="Genomic_DNA"/>
</dbReference>
<protein>
    <recommendedName>
        <fullName evidence="5">Non-classical arabinogalactan protein 30</fullName>
    </recommendedName>
</protein>
<dbReference type="GO" id="GO:0071944">
    <property type="term" value="C:cell periphery"/>
    <property type="evidence" value="ECO:0007669"/>
    <property type="project" value="TreeGrafter"/>
</dbReference>
<proteinExistence type="predicted"/>
<keyword evidence="1 2" id="KW-0732">Signal</keyword>
<dbReference type="Proteomes" id="UP001054889">
    <property type="component" value="Unassembled WGS sequence"/>
</dbReference>
<feature type="chain" id="PRO_5043797796" description="Non-classical arabinogalactan protein 30" evidence="2">
    <location>
        <begin position="20"/>
        <end position="174"/>
    </location>
</feature>
<keyword evidence="4" id="KW-1185">Reference proteome</keyword>
<evidence type="ECO:0000256" key="1">
    <source>
        <dbReference type="ARBA" id="ARBA00022729"/>
    </source>
</evidence>
<comment type="caution">
    <text evidence="3">The sequence shown here is derived from an EMBL/GenBank/DDBJ whole genome shotgun (WGS) entry which is preliminary data.</text>
</comment>
<dbReference type="AlphaFoldDB" id="A0AAV5DX62"/>
<sequence length="174" mass="18948">MAYLFVKCVLLALSAVLLALTGGGGFIPRGADARGLPPPPPMVNFSIGVQGVVWCKSCKYKGYFKPMDASPLPGAEVFLRCRHGRREATFRGVTGRSGYFLIQTSQQVAAFTSQECKVYVPRSPVRACSVPAFPTGNKGLPLKFQEFVKRGNGLQGLYSVGNRLFRPKSPNHCY</sequence>